<dbReference type="PANTHER" id="PTHR33392">
    <property type="entry name" value="POLYISOPRENYL-TEICHOIC ACID--PEPTIDOGLYCAN TEICHOIC ACID TRANSFERASE TAGU"/>
    <property type="match status" value="1"/>
</dbReference>
<keyword evidence="2" id="KW-1133">Transmembrane helix</keyword>
<organism evidence="4 5">
    <name type="scientific">Cryobacterium cryoconiti</name>
    <dbReference type="NCBI Taxonomy" id="1259239"/>
    <lineage>
        <taxon>Bacteria</taxon>
        <taxon>Bacillati</taxon>
        <taxon>Actinomycetota</taxon>
        <taxon>Actinomycetes</taxon>
        <taxon>Micrococcales</taxon>
        <taxon>Microbacteriaceae</taxon>
        <taxon>Cryobacterium</taxon>
    </lineage>
</organism>
<dbReference type="Pfam" id="PF13399">
    <property type="entry name" value="LytR_C"/>
    <property type="match status" value="1"/>
</dbReference>
<reference evidence="4 5" key="1">
    <citation type="submission" date="2019-03" db="EMBL/GenBank/DDBJ databases">
        <title>Genomics of glacier-inhabiting Cryobacterium strains.</title>
        <authorList>
            <person name="Liu Q."/>
            <person name="Xin Y.-H."/>
        </authorList>
    </citation>
    <scope>NUCLEOTIDE SEQUENCE [LARGE SCALE GENOMIC DNA]</scope>
    <source>
        <strain evidence="4 5">TMT1-51</strain>
    </source>
</reference>
<feature type="transmembrane region" description="Helical" evidence="2">
    <location>
        <begin position="36"/>
        <end position="57"/>
    </location>
</feature>
<dbReference type="Gene3D" id="3.30.70.2390">
    <property type="match status" value="1"/>
</dbReference>
<keyword evidence="2" id="KW-0472">Membrane</keyword>
<evidence type="ECO:0000256" key="1">
    <source>
        <dbReference type="SAM" id="MobiDB-lite"/>
    </source>
</evidence>
<protein>
    <submittedName>
        <fullName evidence="4">LytR family transcriptional regulator</fullName>
    </submittedName>
</protein>
<sequence>MPTSYEKDRFDHLPHDLARVGAHRAPGKKGRGWIGFWWALGATVVLVGAGVFGLAMLNNNLDFELPGATTAASTAETSDPASPAEAPAPAPAPAATVDPSLTVTVLNGTAGDGVARAVGDLLETEGWTLGELDNASTEDVPTTIVYYADETLEGAARGVAASLPGSDVLLSSDFADSAASLTVVVGNDYEPAE</sequence>
<comment type="caution">
    <text evidence="4">The sequence shown here is derived from an EMBL/GenBank/DDBJ whole genome shotgun (WGS) entry which is preliminary data.</text>
</comment>
<feature type="region of interest" description="Disordered" evidence="1">
    <location>
        <begin position="71"/>
        <end position="96"/>
    </location>
</feature>
<evidence type="ECO:0000313" key="5">
    <source>
        <dbReference type="Proteomes" id="UP000297472"/>
    </source>
</evidence>
<proteinExistence type="predicted"/>
<dbReference type="Proteomes" id="UP000297472">
    <property type="component" value="Unassembled WGS sequence"/>
</dbReference>
<dbReference type="PANTHER" id="PTHR33392:SF6">
    <property type="entry name" value="POLYISOPRENYL-TEICHOIC ACID--PEPTIDOGLYCAN TEICHOIC ACID TRANSFERASE TAGU"/>
    <property type="match status" value="1"/>
</dbReference>
<evidence type="ECO:0000313" key="4">
    <source>
        <dbReference type="EMBL" id="TFD30694.1"/>
    </source>
</evidence>
<feature type="domain" description="LytR/CpsA/Psr regulator C-terminal" evidence="3">
    <location>
        <begin position="101"/>
        <end position="189"/>
    </location>
</feature>
<accession>A0A4Y8JXA3</accession>
<keyword evidence="2" id="KW-0812">Transmembrane</keyword>
<evidence type="ECO:0000256" key="2">
    <source>
        <dbReference type="SAM" id="Phobius"/>
    </source>
</evidence>
<keyword evidence="5" id="KW-1185">Reference proteome</keyword>
<dbReference type="EMBL" id="SOHA01000020">
    <property type="protein sequence ID" value="TFD30694.1"/>
    <property type="molecule type" value="Genomic_DNA"/>
</dbReference>
<dbReference type="RefSeq" id="WP_134424344.1">
    <property type="nucleotide sequence ID" value="NZ_SOHA01000020.1"/>
</dbReference>
<dbReference type="AlphaFoldDB" id="A0A4Y8JXA3"/>
<feature type="compositionally biased region" description="Low complexity" evidence="1">
    <location>
        <begin position="71"/>
        <end position="85"/>
    </location>
</feature>
<dbReference type="InterPro" id="IPR050922">
    <property type="entry name" value="LytR/CpsA/Psr_CW_biosynth"/>
</dbReference>
<name>A0A4Y8JXA3_9MICO</name>
<evidence type="ECO:0000259" key="3">
    <source>
        <dbReference type="Pfam" id="PF13399"/>
    </source>
</evidence>
<dbReference type="OrthoDB" id="5125199at2"/>
<gene>
    <name evidence="4" type="ORF">E3T49_07495</name>
</gene>
<dbReference type="InterPro" id="IPR027381">
    <property type="entry name" value="LytR/CpsA/Psr_C"/>
</dbReference>